<dbReference type="SUPFAM" id="SSF53067">
    <property type="entry name" value="Actin-like ATPase domain"/>
    <property type="match status" value="2"/>
</dbReference>
<evidence type="ECO:0000256" key="1">
    <source>
        <dbReference type="ARBA" id="ARBA00007381"/>
    </source>
</evidence>
<dbReference type="GO" id="GO:0016226">
    <property type="term" value="P:iron-sulfur cluster assembly"/>
    <property type="evidence" value="ECO:0007669"/>
    <property type="project" value="InterPro"/>
</dbReference>
<dbReference type="Gene3D" id="3.90.640.10">
    <property type="entry name" value="Actin, Chain A, domain 4"/>
    <property type="match status" value="1"/>
</dbReference>
<organism evidence="8 9">
    <name type="scientific">Polyangium spumosum</name>
    <dbReference type="NCBI Taxonomy" id="889282"/>
    <lineage>
        <taxon>Bacteria</taxon>
        <taxon>Pseudomonadati</taxon>
        <taxon>Myxococcota</taxon>
        <taxon>Polyangia</taxon>
        <taxon>Polyangiales</taxon>
        <taxon>Polyangiaceae</taxon>
        <taxon>Polyangium</taxon>
    </lineage>
</organism>
<evidence type="ECO:0000256" key="4">
    <source>
        <dbReference type="ARBA" id="ARBA00023186"/>
    </source>
</evidence>
<evidence type="ECO:0000256" key="2">
    <source>
        <dbReference type="ARBA" id="ARBA00022741"/>
    </source>
</evidence>
<dbReference type="NCBIfam" id="TIGR01991">
    <property type="entry name" value="HscA"/>
    <property type="match status" value="1"/>
</dbReference>
<dbReference type="OrthoDB" id="9766019at2"/>
<comment type="function">
    <text evidence="5">Chaperone involved in the maturation of iron-sulfur cluster-containing proteins. Has a low intrinsic ATPase activity which is markedly stimulated by HscB.</text>
</comment>
<comment type="similarity">
    <text evidence="1 5 6">Belongs to the heat shock protein 70 family.</text>
</comment>
<dbReference type="InterPro" id="IPR029048">
    <property type="entry name" value="HSP70_C_sf"/>
</dbReference>
<dbReference type="NCBIfam" id="NF003520">
    <property type="entry name" value="PRK05183.1"/>
    <property type="match status" value="1"/>
</dbReference>
<accession>A0A6N7PL09</accession>
<dbReference type="PANTHER" id="PTHR19375">
    <property type="entry name" value="HEAT SHOCK PROTEIN 70KDA"/>
    <property type="match status" value="1"/>
</dbReference>
<dbReference type="InterPro" id="IPR043129">
    <property type="entry name" value="ATPase_NBD"/>
</dbReference>
<dbReference type="AlphaFoldDB" id="A0A6N7PL09"/>
<dbReference type="Gene3D" id="1.20.1270.10">
    <property type="match status" value="1"/>
</dbReference>
<evidence type="ECO:0000256" key="6">
    <source>
        <dbReference type="RuleBase" id="RU003322"/>
    </source>
</evidence>
<dbReference type="PRINTS" id="PR00301">
    <property type="entry name" value="HEATSHOCK70"/>
</dbReference>
<evidence type="ECO:0000256" key="3">
    <source>
        <dbReference type="ARBA" id="ARBA00022840"/>
    </source>
</evidence>
<dbReference type="Gene3D" id="2.60.34.10">
    <property type="entry name" value="Substrate Binding Domain Of DNAk, Chain A, domain 1"/>
    <property type="match status" value="1"/>
</dbReference>
<dbReference type="EMBL" id="WJIE01000003">
    <property type="protein sequence ID" value="MRG92609.1"/>
    <property type="molecule type" value="Genomic_DNA"/>
</dbReference>
<dbReference type="SUPFAM" id="SSF100934">
    <property type="entry name" value="Heat shock protein 70kD (HSP70), C-terminal subdomain"/>
    <property type="match status" value="1"/>
</dbReference>
<dbReference type="InterPro" id="IPR013126">
    <property type="entry name" value="Hsp_70_fam"/>
</dbReference>
<sequence length="648" mass="69881">MALLEIFDPKAAPRPIGIDLGTTNSLVARVRDGKPVVIADCNAEKLVPSVVHYDPRGRVIVGRDAQRIAVDFPRETIVSVKRFMGRGADDPETRRLGPYEFAEPKTPEEAKSVRFLVRGRAVTPVEVSSEILKALRSLAEDELRSVGGVVITVPAYFDDAQRQATKDAGKLAGLDVLRLLNEPTAAALAYGLEKQKNGLFAVYDLGGGTFDITILLLDDGVFQVRSTGGDSALGGDDMDRALAERILQDLGVSPESRPRELVRLALDTARKIKHGLTESDRVEADIEGRKVLVTRDEFDALIKPIVERTGVACRRALRDAGVSADELDGVILVGGSTRVPFVRTYVEKLFGKRPLSDLDPEEVVALGAAIQADILAGSTEREGEVLLLDVLPLSLGLETMGGVVEKILPRNTTIPAGARQTFTTYADNQTGFDLHIVQGERELATDCRSLARFVLKGIPPMPAGLARLEVTFRVDADGLLSVTAKELTTGVEQKVEVKPSYGLSDEEVEAMLMAALDHGEEDLEKRQLIEARVEAERVVLATRKALVADADLLEGDEERARIEEALAGLEEAIRGTRAAIIRGRTEVLDDVTHDWAGRRMDRAIARAIAGKDVGAIETTVAKARGVEAHLAEHAGQSAEAADASETGS</sequence>
<name>A0A6N7PL09_9BACT</name>
<evidence type="ECO:0000256" key="7">
    <source>
        <dbReference type="SAM" id="Coils"/>
    </source>
</evidence>
<keyword evidence="9" id="KW-1185">Reference proteome</keyword>
<dbReference type="PROSITE" id="PS00329">
    <property type="entry name" value="HSP70_2"/>
    <property type="match status" value="1"/>
</dbReference>
<keyword evidence="3 5" id="KW-0067">ATP-binding</keyword>
<dbReference type="HAMAP" id="MF_00679">
    <property type="entry name" value="HscA"/>
    <property type="match status" value="1"/>
</dbReference>
<keyword evidence="4 5" id="KW-0143">Chaperone</keyword>
<dbReference type="InterPro" id="IPR010236">
    <property type="entry name" value="ISC_FeS_clus_asmbl_HscA"/>
</dbReference>
<evidence type="ECO:0000313" key="9">
    <source>
        <dbReference type="Proteomes" id="UP000440224"/>
    </source>
</evidence>
<feature type="coiled-coil region" evidence="7">
    <location>
        <begin position="552"/>
        <end position="579"/>
    </location>
</feature>
<dbReference type="GO" id="GO:0005524">
    <property type="term" value="F:ATP binding"/>
    <property type="evidence" value="ECO:0007669"/>
    <property type="project" value="UniProtKB-KW"/>
</dbReference>
<dbReference type="Gene3D" id="3.30.420.40">
    <property type="match status" value="2"/>
</dbReference>
<dbReference type="SUPFAM" id="SSF100920">
    <property type="entry name" value="Heat shock protein 70kD (HSP70), peptide-binding domain"/>
    <property type="match status" value="1"/>
</dbReference>
<comment type="caution">
    <text evidence="8">The sequence shown here is derived from an EMBL/GenBank/DDBJ whole genome shotgun (WGS) entry which is preliminary data.</text>
</comment>
<gene>
    <name evidence="5 8" type="primary">hscA</name>
    <name evidence="8" type="ORF">GF068_11810</name>
</gene>
<keyword evidence="2 5" id="KW-0547">Nucleotide-binding</keyword>
<proteinExistence type="inferred from homology"/>
<dbReference type="PROSITE" id="PS00297">
    <property type="entry name" value="HSP70_1"/>
    <property type="match status" value="1"/>
</dbReference>
<dbReference type="PROSITE" id="PS01036">
    <property type="entry name" value="HSP70_3"/>
    <property type="match status" value="1"/>
</dbReference>
<reference evidence="8 9" key="1">
    <citation type="submission" date="2019-10" db="EMBL/GenBank/DDBJ databases">
        <title>A soil myxobacterium in the family Polyangiaceae.</title>
        <authorList>
            <person name="Li Y."/>
            <person name="Wang J."/>
        </authorList>
    </citation>
    <scope>NUCLEOTIDE SEQUENCE [LARGE SCALE GENOMIC DNA]</scope>
    <source>
        <strain evidence="8 9">DSM 14734</strain>
    </source>
</reference>
<protein>
    <recommendedName>
        <fullName evidence="5">Chaperone protein HscA homolog</fullName>
    </recommendedName>
</protein>
<dbReference type="InterPro" id="IPR018181">
    <property type="entry name" value="Heat_shock_70_CS"/>
</dbReference>
<evidence type="ECO:0000256" key="5">
    <source>
        <dbReference type="HAMAP-Rule" id="MF_00679"/>
    </source>
</evidence>
<evidence type="ECO:0000313" key="8">
    <source>
        <dbReference type="EMBL" id="MRG92609.1"/>
    </source>
</evidence>
<dbReference type="GO" id="GO:0140662">
    <property type="term" value="F:ATP-dependent protein folding chaperone"/>
    <property type="evidence" value="ECO:0007669"/>
    <property type="project" value="InterPro"/>
</dbReference>
<dbReference type="GO" id="GO:0016887">
    <property type="term" value="F:ATP hydrolysis activity"/>
    <property type="evidence" value="ECO:0007669"/>
    <property type="project" value="UniProtKB-UniRule"/>
</dbReference>
<keyword evidence="7" id="KW-0175">Coiled coil</keyword>
<dbReference type="InterPro" id="IPR029047">
    <property type="entry name" value="HSP70_peptide-bd_sf"/>
</dbReference>
<dbReference type="GO" id="GO:0051082">
    <property type="term" value="F:unfolded protein binding"/>
    <property type="evidence" value="ECO:0007669"/>
    <property type="project" value="InterPro"/>
</dbReference>
<dbReference type="Pfam" id="PF00012">
    <property type="entry name" value="HSP70"/>
    <property type="match status" value="1"/>
</dbReference>
<dbReference type="Proteomes" id="UP000440224">
    <property type="component" value="Unassembled WGS sequence"/>
</dbReference>
<dbReference type="RefSeq" id="WP_153819472.1">
    <property type="nucleotide sequence ID" value="NZ_WJIE01000003.1"/>
</dbReference>